<proteinExistence type="predicted"/>
<name>A0ACC0BTG8_CATRO</name>
<protein>
    <submittedName>
        <fullName evidence="1">Uncharacterized protein</fullName>
    </submittedName>
</protein>
<dbReference type="EMBL" id="CM044702">
    <property type="protein sequence ID" value="KAI5675968.1"/>
    <property type="molecule type" value="Genomic_DNA"/>
</dbReference>
<accession>A0ACC0BTG8</accession>
<comment type="caution">
    <text evidence="1">The sequence shown here is derived from an EMBL/GenBank/DDBJ whole genome shotgun (WGS) entry which is preliminary data.</text>
</comment>
<keyword evidence="2" id="KW-1185">Reference proteome</keyword>
<sequence length="103" mass="12078">MEEGSFLVDMGQLMARIIAMQSQLNRRLDDIDGKIQNRLDDLDDKIVDIQNRHSFHRTKEAYLKSQDYILRSKRSSQLKHNEEGEIKPFQDQGIEDLKDLCLS</sequence>
<gene>
    <name evidence="1" type="ORF">M9H77_06918</name>
</gene>
<evidence type="ECO:0000313" key="2">
    <source>
        <dbReference type="Proteomes" id="UP001060085"/>
    </source>
</evidence>
<evidence type="ECO:0000313" key="1">
    <source>
        <dbReference type="EMBL" id="KAI5675968.1"/>
    </source>
</evidence>
<reference evidence="2" key="1">
    <citation type="journal article" date="2023" name="Nat. Plants">
        <title>Single-cell RNA sequencing provides a high-resolution roadmap for understanding the multicellular compartmentation of specialized metabolism.</title>
        <authorList>
            <person name="Sun S."/>
            <person name="Shen X."/>
            <person name="Li Y."/>
            <person name="Li Y."/>
            <person name="Wang S."/>
            <person name="Li R."/>
            <person name="Zhang H."/>
            <person name="Shen G."/>
            <person name="Guo B."/>
            <person name="Wei J."/>
            <person name="Xu J."/>
            <person name="St-Pierre B."/>
            <person name="Chen S."/>
            <person name="Sun C."/>
        </authorList>
    </citation>
    <scope>NUCLEOTIDE SEQUENCE [LARGE SCALE GENOMIC DNA]</scope>
</reference>
<organism evidence="1 2">
    <name type="scientific">Catharanthus roseus</name>
    <name type="common">Madagascar periwinkle</name>
    <name type="synonym">Vinca rosea</name>
    <dbReference type="NCBI Taxonomy" id="4058"/>
    <lineage>
        <taxon>Eukaryota</taxon>
        <taxon>Viridiplantae</taxon>
        <taxon>Streptophyta</taxon>
        <taxon>Embryophyta</taxon>
        <taxon>Tracheophyta</taxon>
        <taxon>Spermatophyta</taxon>
        <taxon>Magnoliopsida</taxon>
        <taxon>eudicotyledons</taxon>
        <taxon>Gunneridae</taxon>
        <taxon>Pentapetalae</taxon>
        <taxon>asterids</taxon>
        <taxon>lamiids</taxon>
        <taxon>Gentianales</taxon>
        <taxon>Apocynaceae</taxon>
        <taxon>Rauvolfioideae</taxon>
        <taxon>Vinceae</taxon>
        <taxon>Catharanthinae</taxon>
        <taxon>Catharanthus</taxon>
    </lineage>
</organism>
<dbReference type="Proteomes" id="UP001060085">
    <property type="component" value="Linkage Group LG02"/>
</dbReference>